<proteinExistence type="predicted"/>
<accession>A0A3P7IPS2</accession>
<sequence>MKNGGNAILKLTLLMADVVFFEPRKGNVFVTSGGSTKRLANQTNRRVAYKFVFPPDSSFFAKPEQMYGFIPRGGKISPGKGTTEKMTIQFAAVEEGANDPQASFATGRPMGEFAGETIVTLVGTE</sequence>
<keyword evidence="2" id="KW-1185">Reference proteome</keyword>
<dbReference type="AlphaFoldDB" id="A0A3P7IPS2"/>
<organism evidence="1 2">
    <name type="scientific">Strongylus vulgaris</name>
    <name type="common">Blood worm</name>
    <dbReference type="NCBI Taxonomy" id="40348"/>
    <lineage>
        <taxon>Eukaryota</taxon>
        <taxon>Metazoa</taxon>
        <taxon>Ecdysozoa</taxon>
        <taxon>Nematoda</taxon>
        <taxon>Chromadorea</taxon>
        <taxon>Rhabditida</taxon>
        <taxon>Rhabditina</taxon>
        <taxon>Rhabditomorpha</taxon>
        <taxon>Strongyloidea</taxon>
        <taxon>Strongylidae</taxon>
        <taxon>Strongylus</taxon>
    </lineage>
</organism>
<protein>
    <recommendedName>
        <fullName evidence="3">MSP domain-containing protein</fullName>
    </recommendedName>
</protein>
<dbReference type="SUPFAM" id="SSF49354">
    <property type="entry name" value="PapD-like"/>
    <property type="match status" value="1"/>
</dbReference>
<dbReference type="InterPro" id="IPR008962">
    <property type="entry name" value="PapD-like_sf"/>
</dbReference>
<gene>
    <name evidence="1" type="ORF">SVUK_LOCUS10138</name>
</gene>
<dbReference type="EMBL" id="UYYB01094967">
    <property type="protein sequence ID" value="VDM75140.1"/>
    <property type="molecule type" value="Genomic_DNA"/>
</dbReference>
<evidence type="ECO:0000313" key="1">
    <source>
        <dbReference type="EMBL" id="VDM75140.1"/>
    </source>
</evidence>
<dbReference type="Gene3D" id="2.60.40.10">
    <property type="entry name" value="Immunoglobulins"/>
    <property type="match status" value="1"/>
</dbReference>
<dbReference type="OrthoDB" id="5784089at2759"/>
<evidence type="ECO:0000313" key="2">
    <source>
        <dbReference type="Proteomes" id="UP000270094"/>
    </source>
</evidence>
<reference evidence="1 2" key="1">
    <citation type="submission" date="2018-11" db="EMBL/GenBank/DDBJ databases">
        <authorList>
            <consortium name="Pathogen Informatics"/>
        </authorList>
    </citation>
    <scope>NUCLEOTIDE SEQUENCE [LARGE SCALE GENOMIC DNA]</scope>
</reference>
<evidence type="ECO:0008006" key="3">
    <source>
        <dbReference type="Google" id="ProtNLM"/>
    </source>
</evidence>
<dbReference type="Proteomes" id="UP000270094">
    <property type="component" value="Unassembled WGS sequence"/>
</dbReference>
<dbReference type="InterPro" id="IPR013783">
    <property type="entry name" value="Ig-like_fold"/>
</dbReference>
<name>A0A3P7IPS2_STRVU</name>